<organism evidence="5 6">
    <name type="scientific">Roseiflexus castenholzii (strain DSM 13941 / HLO8)</name>
    <dbReference type="NCBI Taxonomy" id="383372"/>
    <lineage>
        <taxon>Bacteria</taxon>
        <taxon>Bacillati</taxon>
        <taxon>Chloroflexota</taxon>
        <taxon>Chloroflexia</taxon>
        <taxon>Chloroflexales</taxon>
        <taxon>Roseiflexineae</taxon>
        <taxon>Roseiflexaceae</taxon>
        <taxon>Roseiflexus</taxon>
    </lineage>
</organism>
<dbReference type="InterPro" id="IPR001845">
    <property type="entry name" value="HTH_ArsR_DNA-bd_dom"/>
</dbReference>
<protein>
    <submittedName>
        <fullName evidence="5">Transcriptional regulator, ArsR family</fullName>
    </submittedName>
</protein>
<keyword evidence="3" id="KW-0804">Transcription</keyword>
<dbReference type="CDD" id="cd00090">
    <property type="entry name" value="HTH_ARSR"/>
    <property type="match status" value="1"/>
</dbReference>
<dbReference type="AlphaFoldDB" id="A7NLQ8"/>
<dbReference type="EMBL" id="CP000804">
    <property type="protein sequence ID" value="ABU58454.1"/>
    <property type="molecule type" value="Genomic_DNA"/>
</dbReference>
<sequence length="116" mass="13336">MESEHVNDPVRRFKAEFFKALGHPARLALLDHLRNGEKSVNELQALLRCDQSTVSQQLSVLRNRGIVEGRKEGTTVCYRVRDPAIFRLLDDAREIFNNQLITTQEMLQQLSEVNTT</sequence>
<keyword evidence="6" id="KW-1185">Reference proteome</keyword>
<dbReference type="KEGG" id="rca:Rcas_2372"/>
<dbReference type="InterPro" id="IPR036388">
    <property type="entry name" value="WH-like_DNA-bd_sf"/>
</dbReference>
<dbReference type="GO" id="GO:0003700">
    <property type="term" value="F:DNA-binding transcription factor activity"/>
    <property type="evidence" value="ECO:0007669"/>
    <property type="project" value="InterPro"/>
</dbReference>
<feature type="domain" description="HTH arsR-type" evidence="4">
    <location>
        <begin position="6"/>
        <end position="100"/>
    </location>
</feature>
<evidence type="ECO:0000256" key="1">
    <source>
        <dbReference type="ARBA" id="ARBA00023015"/>
    </source>
</evidence>
<dbReference type="SMART" id="SM00418">
    <property type="entry name" value="HTH_ARSR"/>
    <property type="match status" value="1"/>
</dbReference>
<keyword evidence="2" id="KW-0238">DNA-binding</keyword>
<dbReference type="PRINTS" id="PR00778">
    <property type="entry name" value="HTHARSR"/>
</dbReference>
<dbReference type="InterPro" id="IPR036390">
    <property type="entry name" value="WH_DNA-bd_sf"/>
</dbReference>
<dbReference type="eggNOG" id="COG0640">
    <property type="taxonomic scope" value="Bacteria"/>
</dbReference>
<dbReference type="Proteomes" id="UP000000263">
    <property type="component" value="Chromosome"/>
</dbReference>
<evidence type="ECO:0000313" key="5">
    <source>
        <dbReference type="EMBL" id="ABU58454.1"/>
    </source>
</evidence>
<name>A7NLQ8_ROSCS</name>
<dbReference type="GO" id="GO:0003677">
    <property type="term" value="F:DNA binding"/>
    <property type="evidence" value="ECO:0007669"/>
    <property type="project" value="UniProtKB-KW"/>
</dbReference>
<dbReference type="InterPro" id="IPR051011">
    <property type="entry name" value="Metal_resp_trans_reg"/>
</dbReference>
<dbReference type="PANTHER" id="PTHR43132:SF2">
    <property type="entry name" value="ARSENICAL RESISTANCE OPERON REPRESSOR ARSR-RELATED"/>
    <property type="match status" value="1"/>
</dbReference>
<keyword evidence="1" id="KW-0805">Transcription regulation</keyword>
<dbReference type="SUPFAM" id="SSF46785">
    <property type="entry name" value="Winged helix' DNA-binding domain"/>
    <property type="match status" value="1"/>
</dbReference>
<reference evidence="5 6" key="1">
    <citation type="submission" date="2007-08" db="EMBL/GenBank/DDBJ databases">
        <title>Complete sequence of Roseiflexus castenholzii DSM 13941.</title>
        <authorList>
            <consortium name="US DOE Joint Genome Institute"/>
            <person name="Copeland A."/>
            <person name="Lucas S."/>
            <person name="Lapidus A."/>
            <person name="Barry K."/>
            <person name="Glavina del Rio T."/>
            <person name="Dalin E."/>
            <person name="Tice H."/>
            <person name="Pitluck S."/>
            <person name="Thompson L.S."/>
            <person name="Brettin T."/>
            <person name="Bruce D."/>
            <person name="Detter J.C."/>
            <person name="Han C."/>
            <person name="Tapia R."/>
            <person name="Schmutz J."/>
            <person name="Larimer F."/>
            <person name="Land M."/>
            <person name="Hauser L."/>
            <person name="Kyrpides N."/>
            <person name="Mikhailova N."/>
            <person name="Bryant D.A."/>
            <person name="Hanada S."/>
            <person name="Tsukatani Y."/>
            <person name="Richardson P."/>
        </authorList>
    </citation>
    <scope>NUCLEOTIDE SEQUENCE [LARGE SCALE GENOMIC DNA]</scope>
    <source>
        <strain evidence="6">DSM 13941 / HLO8</strain>
    </source>
</reference>
<dbReference type="NCBIfam" id="NF033788">
    <property type="entry name" value="HTH_metalloreg"/>
    <property type="match status" value="1"/>
</dbReference>
<dbReference type="STRING" id="383372.Rcas_2372"/>
<dbReference type="Gene3D" id="1.10.10.10">
    <property type="entry name" value="Winged helix-like DNA-binding domain superfamily/Winged helix DNA-binding domain"/>
    <property type="match status" value="1"/>
</dbReference>
<evidence type="ECO:0000259" key="4">
    <source>
        <dbReference type="PROSITE" id="PS50987"/>
    </source>
</evidence>
<dbReference type="PANTHER" id="PTHR43132">
    <property type="entry name" value="ARSENICAL RESISTANCE OPERON REPRESSOR ARSR-RELATED"/>
    <property type="match status" value="1"/>
</dbReference>
<gene>
    <name evidence="5" type="ordered locus">Rcas_2372</name>
</gene>
<dbReference type="InterPro" id="IPR011991">
    <property type="entry name" value="ArsR-like_HTH"/>
</dbReference>
<evidence type="ECO:0000256" key="3">
    <source>
        <dbReference type="ARBA" id="ARBA00023163"/>
    </source>
</evidence>
<evidence type="ECO:0000256" key="2">
    <source>
        <dbReference type="ARBA" id="ARBA00023125"/>
    </source>
</evidence>
<dbReference type="Pfam" id="PF01022">
    <property type="entry name" value="HTH_5"/>
    <property type="match status" value="1"/>
</dbReference>
<dbReference type="PROSITE" id="PS50987">
    <property type="entry name" value="HTH_ARSR_2"/>
    <property type="match status" value="1"/>
</dbReference>
<dbReference type="HOGENOM" id="CLU_097806_6_1_0"/>
<proteinExistence type="predicted"/>
<evidence type="ECO:0000313" key="6">
    <source>
        <dbReference type="Proteomes" id="UP000000263"/>
    </source>
</evidence>
<accession>A7NLQ8</accession>